<accession>A0ABW4FPW0</accession>
<feature type="region of interest" description="Disordered" evidence="1">
    <location>
        <begin position="1"/>
        <end position="23"/>
    </location>
</feature>
<comment type="caution">
    <text evidence="2">The sequence shown here is derived from an EMBL/GenBank/DDBJ whole genome shotgun (WGS) entry which is preliminary data.</text>
</comment>
<gene>
    <name evidence="2" type="ORF">ACFSCY_19745</name>
</gene>
<name>A0ABW4FPW0_9PSEU</name>
<evidence type="ECO:0000256" key="1">
    <source>
        <dbReference type="SAM" id="MobiDB-lite"/>
    </source>
</evidence>
<sequence>MTEDDEGDAEPMSRSEPEREHREFVAVTRSLTTTVENGSFGDRVLAEHMLRVLGAASQILDQHPVDDRGRCVACRHQRNSVWPRRRVPCVVHDTFAYYLKGRCRFLNLRPSGR</sequence>
<evidence type="ECO:0000313" key="2">
    <source>
        <dbReference type="EMBL" id="MFD1531671.1"/>
    </source>
</evidence>
<feature type="compositionally biased region" description="Basic and acidic residues" evidence="1">
    <location>
        <begin position="11"/>
        <end position="23"/>
    </location>
</feature>
<proteinExistence type="predicted"/>
<reference evidence="3" key="1">
    <citation type="journal article" date="2019" name="Int. J. Syst. Evol. Microbiol.">
        <title>The Global Catalogue of Microorganisms (GCM) 10K type strain sequencing project: providing services to taxonomists for standard genome sequencing and annotation.</title>
        <authorList>
            <consortium name="The Broad Institute Genomics Platform"/>
            <consortium name="The Broad Institute Genome Sequencing Center for Infectious Disease"/>
            <person name="Wu L."/>
            <person name="Ma J."/>
        </authorList>
    </citation>
    <scope>NUCLEOTIDE SEQUENCE [LARGE SCALE GENOMIC DNA]</scope>
    <source>
        <strain evidence="3">JCM 12165</strain>
    </source>
</reference>
<dbReference type="Proteomes" id="UP001597145">
    <property type="component" value="Unassembled WGS sequence"/>
</dbReference>
<evidence type="ECO:0000313" key="3">
    <source>
        <dbReference type="Proteomes" id="UP001597145"/>
    </source>
</evidence>
<dbReference type="EMBL" id="JBHUCP010000014">
    <property type="protein sequence ID" value="MFD1531671.1"/>
    <property type="molecule type" value="Genomic_DNA"/>
</dbReference>
<organism evidence="2 3">
    <name type="scientific">Pseudonocardia aurantiaca</name>
    <dbReference type="NCBI Taxonomy" id="75290"/>
    <lineage>
        <taxon>Bacteria</taxon>
        <taxon>Bacillati</taxon>
        <taxon>Actinomycetota</taxon>
        <taxon>Actinomycetes</taxon>
        <taxon>Pseudonocardiales</taxon>
        <taxon>Pseudonocardiaceae</taxon>
        <taxon>Pseudonocardia</taxon>
    </lineage>
</organism>
<protein>
    <submittedName>
        <fullName evidence="2">Uncharacterized protein</fullName>
    </submittedName>
</protein>
<dbReference type="RefSeq" id="WP_343979752.1">
    <property type="nucleotide sequence ID" value="NZ_BAAAJG010000011.1"/>
</dbReference>
<keyword evidence="3" id="KW-1185">Reference proteome</keyword>